<sequence length="72" mass="8038">MEGMEPQAPAMPQGMTAFVPVMHKERFSELSGIELGVLDNWIDRGYVPTLKVGRHRLINLVLLMKECAEAGK</sequence>
<protein>
    <recommendedName>
        <fullName evidence="3">DNA-binding protein</fullName>
    </recommendedName>
</protein>
<comment type="caution">
    <text evidence="1">The sequence shown here is derived from an EMBL/GenBank/DDBJ whole genome shotgun (WGS) entry which is preliminary data.</text>
</comment>
<keyword evidence="2" id="KW-1185">Reference proteome</keyword>
<reference evidence="1 2" key="1">
    <citation type="submission" date="2019-03" db="EMBL/GenBank/DDBJ databases">
        <title>Genomic Encyclopedia of Type Strains, Phase IV (KMG-IV): sequencing the most valuable type-strain genomes for metagenomic binning, comparative biology and taxonomic classification.</title>
        <authorList>
            <person name="Goeker M."/>
        </authorList>
    </citation>
    <scope>NUCLEOTIDE SEQUENCE [LARGE SCALE GENOMIC DNA]</scope>
    <source>
        <strain evidence="1 2">DSM 25287</strain>
    </source>
</reference>
<dbReference type="EMBL" id="SLWY01000010">
    <property type="protein sequence ID" value="TCO81112.1"/>
    <property type="molecule type" value="Genomic_DNA"/>
</dbReference>
<accession>A0A4R2L5L0</accession>
<proteinExistence type="predicted"/>
<gene>
    <name evidence="1" type="ORF">EV699_110138</name>
</gene>
<organism evidence="1 2">
    <name type="scientific">Plasticicumulans lactativorans</name>
    <dbReference type="NCBI Taxonomy" id="1133106"/>
    <lineage>
        <taxon>Bacteria</taxon>
        <taxon>Pseudomonadati</taxon>
        <taxon>Pseudomonadota</taxon>
        <taxon>Gammaproteobacteria</taxon>
        <taxon>Candidatus Competibacteraceae</taxon>
        <taxon>Plasticicumulans</taxon>
    </lineage>
</organism>
<evidence type="ECO:0000313" key="1">
    <source>
        <dbReference type="EMBL" id="TCO81112.1"/>
    </source>
</evidence>
<name>A0A4R2L5L0_9GAMM</name>
<evidence type="ECO:0000313" key="2">
    <source>
        <dbReference type="Proteomes" id="UP000295765"/>
    </source>
</evidence>
<dbReference type="RefSeq" id="WP_243662625.1">
    <property type="nucleotide sequence ID" value="NZ_SLWY01000010.1"/>
</dbReference>
<dbReference type="AlphaFoldDB" id="A0A4R2L5L0"/>
<evidence type="ECO:0008006" key="3">
    <source>
        <dbReference type="Google" id="ProtNLM"/>
    </source>
</evidence>
<dbReference type="Proteomes" id="UP000295765">
    <property type="component" value="Unassembled WGS sequence"/>
</dbReference>